<dbReference type="EMBL" id="JACKVH010000017">
    <property type="protein sequence ID" value="MCV7381341.1"/>
    <property type="molecule type" value="Genomic_DNA"/>
</dbReference>
<dbReference type="GO" id="GO:0050660">
    <property type="term" value="F:flavin adenine dinucleotide binding"/>
    <property type="evidence" value="ECO:0007669"/>
    <property type="project" value="InterPro"/>
</dbReference>
<dbReference type="InterPro" id="IPR009075">
    <property type="entry name" value="AcylCo_DH/oxidase_C"/>
</dbReference>
<dbReference type="InterPro" id="IPR037069">
    <property type="entry name" value="AcylCoA_DH/ox_N_sf"/>
</dbReference>
<dbReference type="InterPro" id="IPR013786">
    <property type="entry name" value="AcylCoA_DH/ox_N"/>
</dbReference>
<dbReference type="Proteomes" id="UP001141650">
    <property type="component" value="Unassembled WGS sequence"/>
</dbReference>
<evidence type="ECO:0000256" key="3">
    <source>
        <dbReference type="ARBA" id="ARBA00022630"/>
    </source>
</evidence>
<evidence type="ECO:0000256" key="1">
    <source>
        <dbReference type="ARBA" id="ARBA00001974"/>
    </source>
</evidence>
<reference evidence="9 10" key="1">
    <citation type="submission" date="2017-02" db="EMBL/GenBank/DDBJ databases">
        <title>The new phylogeny of genus Mycobacterium.</title>
        <authorList>
            <person name="Tortoli E."/>
            <person name="Trovato A."/>
            <person name="Cirillo D.M."/>
        </authorList>
    </citation>
    <scope>NUCLEOTIDE SEQUENCE [LARGE SCALE GENOMIC DNA]</scope>
    <source>
        <strain evidence="9 10">DSM 45230</strain>
    </source>
</reference>
<dbReference type="Proteomes" id="UP000192319">
    <property type="component" value="Unassembled WGS sequence"/>
</dbReference>
<protein>
    <submittedName>
        <fullName evidence="9">Acyl-CoA dehydrogenase</fullName>
    </submittedName>
    <submittedName>
        <fullName evidence="8">Acyl-CoA/acyl-ACP dehydrogenase</fullName>
    </submittedName>
</protein>
<dbReference type="CDD" id="cd00567">
    <property type="entry name" value="ACAD"/>
    <property type="match status" value="1"/>
</dbReference>
<reference evidence="8" key="3">
    <citation type="journal article" date="2022" name="BMC Genomics">
        <title>Comparative genome analysis of mycobacteria focusing on tRNA and non-coding RNA.</title>
        <authorList>
            <person name="Behra P.R.K."/>
            <person name="Pettersson B.M.F."/>
            <person name="Ramesh M."/>
            <person name="Das S."/>
            <person name="Dasgupta S."/>
            <person name="Kirsebom L.A."/>
        </authorList>
    </citation>
    <scope>NUCLEOTIDE SEQUENCE</scope>
    <source>
        <strain evidence="8">CCUG 55640</strain>
    </source>
</reference>
<dbReference type="RefSeq" id="WP_083138155.1">
    <property type="nucleotide sequence ID" value="NZ_JACKVH010000017.1"/>
</dbReference>
<evidence type="ECO:0000256" key="5">
    <source>
        <dbReference type="ARBA" id="ARBA00023002"/>
    </source>
</evidence>
<reference evidence="8" key="2">
    <citation type="submission" date="2020-07" db="EMBL/GenBank/DDBJ databases">
        <authorList>
            <person name="Pettersson B.M.F."/>
            <person name="Behra P.R.K."/>
            <person name="Ramesh M."/>
            <person name="Das S."/>
            <person name="Dasgupta S."/>
            <person name="Kirsebom L.A."/>
        </authorList>
    </citation>
    <scope>NUCLEOTIDE SEQUENCE</scope>
    <source>
        <strain evidence="8">CCUG 55640</strain>
    </source>
</reference>
<keyword evidence="5" id="KW-0560">Oxidoreductase</keyword>
<dbReference type="Gene3D" id="1.10.540.10">
    <property type="entry name" value="Acyl-CoA dehydrogenase/oxidase, N-terminal domain"/>
    <property type="match status" value="1"/>
</dbReference>
<evidence type="ECO:0000259" key="6">
    <source>
        <dbReference type="Pfam" id="PF00441"/>
    </source>
</evidence>
<keyword evidence="3" id="KW-0285">Flavoprotein</keyword>
<dbReference type="AlphaFoldDB" id="A0AA42C0B2"/>
<gene>
    <name evidence="9" type="ORF">BST11_11835</name>
    <name evidence="8" type="ORF">H7K38_22180</name>
</gene>
<dbReference type="InterPro" id="IPR046373">
    <property type="entry name" value="Acyl-CoA_Oxase/DH_mid-dom_sf"/>
</dbReference>
<evidence type="ECO:0000259" key="7">
    <source>
        <dbReference type="Pfam" id="PF02771"/>
    </source>
</evidence>
<evidence type="ECO:0000256" key="2">
    <source>
        <dbReference type="ARBA" id="ARBA00009347"/>
    </source>
</evidence>
<evidence type="ECO:0000313" key="9">
    <source>
        <dbReference type="EMBL" id="OQZ90638.1"/>
    </source>
</evidence>
<dbReference type="InterPro" id="IPR002195">
    <property type="entry name" value="Dihydroorotase_CS"/>
</dbReference>
<dbReference type="PANTHER" id="PTHR43884">
    <property type="entry name" value="ACYL-COA DEHYDROGENASE"/>
    <property type="match status" value="1"/>
</dbReference>
<accession>A0AA42C0B2</accession>
<dbReference type="SUPFAM" id="SSF56645">
    <property type="entry name" value="Acyl-CoA dehydrogenase NM domain-like"/>
    <property type="match status" value="1"/>
</dbReference>
<dbReference type="InterPro" id="IPR009100">
    <property type="entry name" value="AcylCoA_DH/oxidase_NM_dom_sf"/>
</dbReference>
<keyword evidence="4" id="KW-0274">FAD</keyword>
<sequence length="366" mass="38451">MDFRYSTEQDVFGASLRGFLFDLAPASRVREVAATPDGHDKGLWQRLCTELELTALHAPPEYGGAGATLEETAIAFRELGRALTPVPYAATTFAIDAVLRLGDQEQCKGLLPGLLSGEKVGALAAAGPDDSDPSGVRVRADRRDGRILLTGECAAVLHGHVADLFVVPAVTDGAVVLHVVAADAPGVTVRRLPSFDITRPVAALWLSGAPAEALTAGPPQEVHRVFDVARTLLAAEMLGGAEACLDLAVEYAKTRRQFDRPIGSFQAVKHACADMMIEIDATRATVMFAAMSAARDDGLAVAGPLAKAQAADTYALCAGSAIQLHGGIAFTWEHDLHLHFRRAKATAALFGSSAGNRALLADRAGL</sequence>
<evidence type="ECO:0000313" key="8">
    <source>
        <dbReference type="EMBL" id="MCV7381341.1"/>
    </source>
</evidence>
<evidence type="ECO:0000313" key="11">
    <source>
        <dbReference type="Proteomes" id="UP001141650"/>
    </source>
</evidence>
<dbReference type="Gene3D" id="2.40.110.10">
    <property type="entry name" value="Butyryl-CoA Dehydrogenase, subunit A, domain 2"/>
    <property type="match status" value="1"/>
</dbReference>
<dbReference type="PANTHER" id="PTHR43884:SF20">
    <property type="entry name" value="ACYL-COA DEHYDROGENASE FADE28"/>
    <property type="match status" value="1"/>
</dbReference>
<keyword evidence="10" id="KW-1185">Reference proteome</keyword>
<feature type="domain" description="Acyl-CoA dehydrogenase/oxidase C-terminal" evidence="6">
    <location>
        <begin position="224"/>
        <end position="364"/>
    </location>
</feature>
<dbReference type="GO" id="GO:0016812">
    <property type="term" value="F:hydrolase activity, acting on carbon-nitrogen (but not peptide) bonds, in cyclic amides"/>
    <property type="evidence" value="ECO:0007669"/>
    <property type="project" value="InterPro"/>
</dbReference>
<organism evidence="8 11">
    <name type="scientific">Mycobacterium alsense</name>
    <dbReference type="NCBI Taxonomy" id="324058"/>
    <lineage>
        <taxon>Bacteria</taxon>
        <taxon>Bacillati</taxon>
        <taxon>Actinomycetota</taxon>
        <taxon>Actinomycetes</taxon>
        <taxon>Mycobacteriales</taxon>
        <taxon>Mycobacteriaceae</taxon>
        <taxon>Mycobacterium</taxon>
    </lineage>
</organism>
<dbReference type="Pfam" id="PF00441">
    <property type="entry name" value="Acyl-CoA_dh_1"/>
    <property type="match status" value="1"/>
</dbReference>
<name>A0AA42C0B2_9MYCO</name>
<evidence type="ECO:0000313" key="10">
    <source>
        <dbReference type="Proteomes" id="UP000192319"/>
    </source>
</evidence>
<comment type="caution">
    <text evidence="8">The sequence shown here is derived from an EMBL/GenBank/DDBJ whole genome shotgun (WGS) entry which is preliminary data.</text>
</comment>
<dbReference type="PROSITE" id="PS00482">
    <property type="entry name" value="DIHYDROOROTASE_1"/>
    <property type="match status" value="1"/>
</dbReference>
<dbReference type="SUPFAM" id="SSF47203">
    <property type="entry name" value="Acyl-CoA dehydrogenase C-terminal domain-like"/>
    <property type="match status" value="1"/>
</dbReference>
<comment type="similarity">
    <text evidence="2">Belongs to the acyl-CoA dehydrogenase family.</text>
</comment>
<feature type="domain" description="Acyl-CoA dehydrogenase/oxidase N-terminal" evidence="7">
    <location>
        <begin position="8"/>
        <end position="118"/>
    </location>
</feature>
<dbReference type="Gene3D" id="1.20.140.10">
    <property type="entry name" value="Butyryl-CoA Dehydrogenase, subunit A, domain 3"/>
    <property type="match status" value="1"/>
</dbReference>
<dbReference type="Pfam" id="PF02771">
    <property type="entry name" value="Acyl-CoA_dh_N"/>
    <property type="match status" value="1"/>
</dbReference>
<proteinExistence type="inferred from homology"/>
<dbReference type="EMBL" id="MVHD01000016">
    <property type="protein sequence ID" value="OQZ90638.1"/>
    <property type="molecule type" value="Genomic_DNA"/>
</dbReference>
<dbReference type="InterPro" id="IPR036250">
    <property type="entry name" value="AcylCo_DH-like_C"/>
</dbReference>
<comment type="cofactor">
    <cofactor evidence="1">
        <name>FAD</name>
        <dbReference type="ChEBI" id="CHEBI:57692"/>
    </cofactor>
</comment>
<dbReference type="GO" id="GO:0003995">
    <property type="term" value="F:acyl-CoA dehydrogenase activity"/>
    <property type="evidence" value="ECO:0007669"/>
    <property type="project" value="TreeGrafter"/>
</dbReference>
<evidence type="ECO:0000256" key="4">
    <source>
        <dbReference type="ARBA" id="ARBA00022827"/>
    </source>
</evidence>